<evidence type="ECO:0000256" key="4">
    <source>
        <dbReference type="PROSITE-ProRule" id="PRU00339"/>
    </source>
</evidence>
<dbReference type="AlphaFoldDB" id="A0A928VL69"/>
<dbReference type="PANTHER" id="PTHR16305">
    <property type="entry name" value="TESTICULAR SOLUBLE ADENYLYL CYCLASE"/>
    <property type="match status" value="1"/>
</dbReference>
<dbReference type="Pfam" id="PF00486">
    <property type="entry name" value="Trans_reg_C"/>
    <property type="match status" value="1"/>
</dbReference>
<dbReference type="PROSITE" id="PS51755">
    <property type="entry name" value="OMPR_PHOB"/>
    <property type="match status" value="1"/>
</dbReference>
<accession>A0A928VL69</accession>
<dbReference type="GO" id="GO:0003677">
    <property type="term" value="F:DNA binding"/>
    <property type="evidence" value="ECO:0007669"/>
    <property type="project" value="UniProtKB-UniRule"/>
</dbReference>
<protein>
    <submittedName>
        <fullName evidence="7">AAA family ATPase</fullName>
    </submittedName>
</protein>
<dbReference type="EMBL" id="JADEXQ010000034">
    <property type="protein sequence ID" value="MBE9030345.1"/>
    <property type="molecule type" value="Genomic_DNA"/>
</dbReference>
<dbReference type="Gene3D" id="1.25.40.10">
    <property type="entry name" value="Tetratricopeptide repeat domain"/>
    <property type="match status" value="1"/>
</dbReference>
<dbReference type="InterPro" id="IPR016032">
    <property type="entry name" value="Sig_transdc_resp-reg_C-effctor"/>
</dbReference>
<keyword evidence="1" id="KW-0547">Nucleotide-binding</keyword>
<evidence type="ECO:0000259" key="6">
    <source>
        <dbReference type="PROSITE" id="PS51755"/>
    </source>
</evidence>
<keyword evidence="4" id="KW-0802">TPR repeat</keyword>
<keyword evidence="3 5" id="KW-0238">DNA-binding</keyword>
<proteinExistence type="predicted"/>
<dbReference type="GO" id="GO:0004016">
    <property type="term" value="F:adenylate cyclase activity"/>
    <property type="evidence" value="ECO:0007669"/>
    <property type="project" value="TreeGrafter"/>
</dbReference>
<evidence type="ECO:0000313" key="7">
    <source>
        <dbReference type="EMBL" id="MBE9030345.1"/>
    </source>
</evidence>
<name>A0A928VL69_9CYAN</name>
<dbReference type="PROSITE" id="PS50005">
    <property type="entry name" value="TPR"/>
    <property type="match status" value="1"/>
</dbReference>
<dbReference type="PANTHER" id="PTHR16305:SF28">
    <property type="entry name" value="GUANYLATE CYCLASE DOMAIN-CONTAINING PROTEIN"/>
    <property type="match status" value="1"/>
</dbReference>
<dbReference type="InterPro" id="IPR036388">
    <property type="entry name" value="WH-like_DNA-bd_sf"/>
</dbReference>
<dbReference type="SMART" id="SM00862">
    <property type="entry name" value="Trans_reg_C"/>
    <property type="match status" value="1"/>
</dbReference>
<dbReference type="InterPro" id="IPR041664">
    <property type="entry name" value="AAA_16"/>
</dbReference>
<feature type="DNA-binding region" description="OmpR/PhoB-type" evidence="5">
    <location>
        <begin position="1"/>
        <end position="95"/>
    </location>
</feature>
<evidence type="ECO:0000256" key="5">
    <source>
        <dbReference type="PROSITE-ProRule" id="PRU01091"/>
    </source>
</evidence>
<dbReference type="SUPFAM" id="SSF52540">
    <property type="entry name" value="P-loop containing nucleoside triphosphate hydrolases"/>
    <property type="match status" value="1"/>
</dbReference>
<dbReference type="InterPro" id="IPR001867">
    <property type="entry name" value="OmpR/PhoB-type_DNA-bd"/>
</dbReference>
<feature type="domain" description="OmpR/PhoB-type" evidence="6">
    <location>
        <begin position="1"/>
        <end position="95"/>
    </location>
</feature>
<evidence type="ECO:0000256" key="1">
    <source>
        <dbReference type="ARBA" id="ARBA00022741"/>
    </source>
</evidence>
<dbReference type="SUPFAM" id="SSF46894">
    <property type="entry name" value="C-terminal effector domain of the bipartite response regulators"/>
    <property type="match status" value="1"/>
</dbReference>
<dbReference type="InterPro" id="IPR027417">
    <property type="entry name" value="P-loop_NTPase"/>
</dbReference>
<comment type="caution">
    <text evidence="7">The sequence shown here is derived from an EMBL/GenBank/DDBJ whole genome shotgun (WGS) entry which is preliminary data.</text>
</comment>
<keyword evidence="2" id="KW-0067">ATP-binding</keyword>
<dbReference type="GO" id="GO:0000160">
    <property type="term" value="P:phosphorelay signal transduction system"/>
    <property type="evidence" value="ECO:0007669"/>
    <property type="project" value="InterPro"/>
</dbReference>
<dbReference type="Pfam" id="PF13191">
    <property type="entry name" value="AAA_16"/>
    <property type="match status" value="1"/>
</dbReference>
<sequence length="1013" mass="113329">MAEVLHFERDNACLRQGESEIALTPKAMAVVEYLVGNAGKISTKNDLLDTVWADEAVSEYALTSIIRDLRRALGDSTKNPRYIETVHRRGYRWIGEVSAVVPPSVAAEQVKPVVKDSTSVTLPSQIDSASVTPEAASIATIAFAEKPNRHFTGRTQELDQLLQYQQLAAQGQRQLVFLTGEAGIGKTTLLEELTDRLIHTPNCSITLGQCIEKYGAGEAYRPMLEALNRFCLTAEGQQFIDILEQYAPSWLMQMPTLLTPAQLSRLQQRGIAPKERWLRELAEALEVITRDRLLVIILEDLHWSDPSTVELLAMLARRQESARLFILASYRPAEVNQSDHPLKPMKQALQLHSQCAEIALNDLDQAAIEHYLVQRFPHQFAPHPPSQPSVSQEHPSSQVAAEIYQRTEGNPLFVVNVVESLIEQRANSSESRYLNIEKLSSTGVPNNLQQLINLQFEALNAEQQQILETASVEGAEFLSVTVAANLQMESEQVELCIDDLVQLKHLITIDDVEILPDGSLSTRYRFIHALYQEGLYQRLTKNRRVRLHRTLGAKLETIYGIEVSEIATQLALHFEQGMDYAKAISYRQQAGENALQRNAHEAAVEHFQSGLALLTTIKAVTVRASLELPLQTNLGTALMTLKGQAAAEVGLAYGRAEELCRSSYDCNIAEQFGVNFGLWRHIFIGGNLQKSLVLGQECFALAERAQDATLLGHAHYALAGTLMYQGELTQALAHADSGLAAYDHLTRSTEEALHHSQAPNATLMAYRAWILFFMGYWDQAVQAMSEMLALDIVRSHPQTTVTSLTYSGILYMYLGEYDQAQQQLKEAIQLAQVWHIPQFATIAQFFLTCTLCRAEHNASRLPEMQQMLAIRRAAGAELHATGYLNRIAEGYLLTQQPEASFAILTEVASILTQNNERIFEADSDRLRGELWLLPGSHRNEAQAEILFQQALDIAQNQQAKTFALRSATRLARLWREQGKIDAARALLTPIYESFTEGFQFLDLQNAKHLLMEL</sequence>
<evidence type="ECO:0000313" key="8">
    <source>
        <dbReference type="Proteomes" id="UP000625316"/>
    </source>
</evidence>
<dbReference type="InterPro" id="IPR011990">
    <property type="entry name" value="TPR-like_helical_dom_sf"/>
</dbReference>
<dbReference type="GO" id="GO:0005737">
    <property type="term" value="C:cytoplasm"/>
    <property type="evidence" value="ECO:0007669"/>
    <property type="project" value="TreeGrafter"/>
</dbReference>
<dbReference type="Gene3D" id="3.40.50.300">
    <property type="entry name" value="P-loop containing nucleotide triphosphate hydrolases"/>
    <property type="match status" value="1"/>
</dbReference>
<dbReference type="CDD" id="cd00383">
    <property type="entry name" value="trans_reg_C"/>
    <property type="match status" value="1"/>
</dbReference>
<evidence type="ECO:0000256" key="3">
    <source>
        <dbReference type="ARBA" id="ARBA00023125"/>
    </source>
</evidence>
<dbReference type="InterPro" id="IPR019734">
    <property type="entry name" value="TPR_rpt"/>
</dbReference>
<reference evidence="7" key="1">
    <citation type="submission" date="2020-10" db="EMBL/GenBank/DDBJ databases">
        <authorList>
            <person name="Castelo-Branco R."/>
            <person name="Eusebio N."/>
            <person name="Adriana R."/>
            <person name="Vieira A."/>
            <person name="Brugerolle De Fraissinette N."/>
            <person name="Rezende De Castro R."/>
            <person name="Schneider M.P."/>
            <person name="Vasconcelos V."/>
            <person name="Leao P.N."/>
        </authorList>
    </citation>
    <scope>NUCLEOTIDE SEQUENCE</scope>
    <source>
        <strain evidence="7">LEGE 11480</strain>
    </source>
</reference>
<dbReference type="GO" id="GO:0006355">
    <property type="term" value="P:regulation of DNA-templated transcription"/>
    <property type="evidence" value="ECO:0007669"/>
    <property type="project" value="InterPro"/>
</dbReference>
<feature type="repeat" description="TPR" evidence="4">
    <location>
        <begin position="801"/>
        <end position="834"/>
    </location>
</feature>
<dbReference type="Gene3D" id="1.10.10.10">
    <property type="entry name" value="Winged helix-like DNA-binding domain superfamily/Winged helix DNA-binding domain"/>
    <property type="match status" value="1"/>
</dbReference>
<keyword evidence="8" id="KW-1185">Reference proteome</keyword>
<dbReference type="GO" id="GO:0005524">
    <property type="term" value="F:ATP binding"/>
    <property type="evidence" value="ECO:0007669"/>
    <property type="project" value="UniProtKB-KW"/>
</dbReference>
<evidence type="ECO:0000256" key="2">
    <source>
        <dbReference type="ARBA" id="ARBA00022840"/>
    </source>
</evidence>
<dbReference type="SUPFAM" id="SSF48452">
    <property type="entry name" value="TPR-like"/>
    <property type="match status" value="1"/>
</dbReference>
<dbReference type="RefSeq" id="WP_264325169.1">
    <property type="nucleotide sequence ID" value="NZ_JADEXQ010000034.1"/>
</dbReference>
<gene>
    <name evidence="7" type="ORF">IQ266_11440</name>
</gene>
<organism evidence="7 8">
    <name type="scientific">Romeriopsis navalis LEGE 11480</name>
    <dbReference type="NCBI Taxonomy" id="2777977"/>
    <lineage>
        <taxon>Bacteria</taxon>
        <taxon>Bacillati</taxon>
        <taxon>Cyanobacteriota</taxon>
        <taxon>Cyanophyceae</taxon>
        <taxon>Leptolyngbyales</taxon>
        <taxon>Leptolyngbyaceae</taxon>
        <taxon>Romeriopsis</taxon>
        <taxon>Romeriopsis navalis</taxon>
    </lineage>
</organism>
<dbReference type="Proteomes" id="UP000625316">
    <property type="component" value="Unassembled WGS sequence"/>
</dbReference>